<dbReference type="EMBL" id="NAJQ01000132">
    <property type="protein sequence ID" value="TKA77657.1"/>
    <property type="molecule type" value="Genomic_DNA"/>
</dbReference>
<proteinExistence type="predicted"/>
<name>A0A4U0XMV8_9PEZI</name>
<organism evidence="2 3">
    <name type="scientific">Friedmanniomyces simplex</name>
    <dbReference type="NCBI Taxonomy" id="329884"/>
    <lineage>
        <taxon>Eukaryota</taxon>
        <taxon>Fungi</taxon>
        <taxon>Dikarya</taxon>
        <taxon>Ascomycota</taxon>
        <taxon>Pezizomycotina</taxon>
        <taxon>Dothideomycetes</taxon>
        <taxon>Dothideomycetidae</taxon>
        <taxon>Mycosphaerellales</taxon>
        <taxon>Teratosphaeriaceae</taxon>
        <taxon>Friedmanniomyces</taxon>
    </lineage>
</organism>
<evidence type="ECO:0000313" key="2">
    <source>
        <dbReference type="EMBL" id="TKA77657.1"/>
    </source>
</evidence>
<dbReference type="AlphaFoldDB" id="A0A4U0XMV8"/>
<feature type="region of interest" description="Disordered" evidence="1">
    <location>
        <begin position="1"/>
        <end position="41"/>
    </location>
</feature>
<keyword evidence="3" id="KW-1185">Reference proteome</keyword>
<feature type="compositionally biased region" description="Basic and acidic residues" evidence="1">
    <location>
        <begin position="1"/>
        <end position="10"/>
    </location>
</feature>
<comment type="caution">
    <text evidence="2">The sequence shown here is derived from an EMBL/GenBank/DDBJ whole genome shotgun (WGS) entry which is preliminary data.</text>
</comment>
<accession>A0A4U0XMV8</accession>
<evidence type="ECO:0000313" key="3">
    <source>
        <dbReference type="Proteomes" id="UP000309340"/>
    </source>
</evidence>
<gene>
    <name evidence="2" type="ORF">B0A55_04611</name>
</gene>
<dbReference type="Proteomes" id="UP000309340">
    <property type="component" value="Unassembled WGS sequence"/>
</dbReference>
<protein>
    <submittedName>
        <fullName evidence="2">Uncharacterized protein</fullName>
    </submittedName>
</protein>
<evidence type="ECO:0000256" key="1">
    <source>
        <dbReference type="SAM" id="MobiDB-lite"/>
    </source>
</evidence>
<reference evidence="2 3" key="1">
    <citation type="submission" date="2017-03" db="EMBL/GenBank/DDBJ databases">
        <title>Genomes of endolithic fungi from Antarctica.</title>
        <authorList>
            <person name="Coleine C."/>
            <person name="Masonjones S."/>
            <person name="Stajich J.E."/>
        </authorList>
    </citation>
    <scope>NUCLEOTIDE SEQUENCE [LARGE SCALE GENOMIC DNA]</scope>
    <source>
        <strain evidence="2 3">CCFEE 5184</strain>
    </source>
</reference>
<feature type="region of interest" description="Disordered" evidence="1">
    <location>
        <begin position="109"/>
        <end position="147"/>
    </location>
</feature>
<sequence length="211" mass="24489">MEQWTDDLRRGGRTPPEPTRALRRYVPEREPDIQASDYPAPNLFESPREYYGRINSTYLNTTRVQREEILGVCETSGANSRWVLNGQANLSLNDQFLNGEDVSIDDVVEQEEEHQGMGEQNDEEQTSVEDTSEEENGNEGVYQYAKPLQDESVHDYLGRMRRFLDTTREFREKLLQIAEESGAMSGWRWQESMSDGPRSLDRLLQQYLDRG</sequence>
<feature type="compositionally biased region" description="Acidic residues" evidence="1">
    <location>
        <begin position="120"/>
        <end position="137"/>
    </location>
</feature>